<evidence type="ECO:0000256" key="4">
    <source>
        <dbReference type="PROSITE-ProRule" id="PRU00175"/>
    </source>
</evidence>
<keyword evidence="3" id="KW-0862">Zinc</keyword>
<dbReference type="SMART" id="SM00184">
    <property type="entry name" value="RING"/>
    <property type="match status" value="1"/>
</dbReference>
<evidence type="ECO:0000256" key="1">
    <source>
        <dbReference type="ARBA" id="ARBA00022723"/>
    </source>
</evidence>
<sequence length="186" mass="20860">MQRSRAIKRNALEDLELRLGPSYPHKGDMLGRNCVRGFPNLITIDDDEDDDVIMYSQSTSTGEIPLFPITSSWAPVVTEEDLELRLGFRGHAGAIVHNAEGRGEPSQTWKCVKTKYARMTEMEGVKLRCTICMDTMKEETSTLCGHVFCKACIVNAIRVQNRCPACRKEVSLNNIHRIYLPGATIS</sequence>
<protein>
    <recommendedName>
        <fullName evidence="5">RING-type domain-containing protein</fullName>
    </recommendedName>
</protein>
<gene>
    <name evidence="6" type="ORF">C5167_022124</name>
</gene>
<evidence type="ECO:0000313" key="6">
    <source>
        <dbReference type="EMBL" id="RZC60377.1"/>
    </source>
</evidence>
<name>A0A4Y7JHZ4_PAPSO</name>
<dbReference type="PANTHER" id="PTHR47094:SF17">
    <property type="entry name" value="E3 UBIQUITIN-PROTEIN LIGASE COMPLEX SLX8-RFP SUBUNIT SLX8-LIKE ISOFORM X1"/>
    <property type="match status" value="1"/>
</dbReference>
<dbReference type="Proteomes" id="UP000316621">
    <property type="component" value="Chromosome 5"/>
</dbReference>
<proteinExistence type="predicted"/>
<dbReference type="GO" id="GO:0061630">
    <property type="term" value="F:ubiquitin protein ligase activity"/>
    <property type="evidence" value="ECO:0007669"/>
    <property type="project" value="InterPro"/>
</dbReference>
<dbReference type="GO" id="GO:0032183">
    <property type="term" value="F:SUMO binding"/>
    <property type="evidence" value="ECO:0007669"/>
    <property type="project" value="TreeGrafter"/>
</dbReference>
<dbReference type="GO" id="GO:0006511">
    <property type="term" value="P:ubiquitin-dependent protein catabolic process"/>
    <property type="evidence" value="ECO:0007669"/>
    <property type="project" value="TreeGrafter"/>
</dbReference>
<keyword evidence="1" id="KW-0479">Metal-binding</keyword>
<dbReference type="PROSITE" id="PS00518">
    <property type="entry name" value="ZF_RING_1"/>
    <property type="match status" value="1"/>
</dbReference>
<evidence type="ECO:0000256" key="2">
    <source>
        <dbReference type="ARBA" id="ARBA00022771"/>
    </source>
</evidence>
<dbReference type="Gene3D" id="3.30.40.10">
    <property type="entry name" value="Zinc/RING finger domain, C3HC4 (zinc finger)"/>
    <property type="match status" value="1"/>
</dbReference>
<dbReference type="EMBL" id="CM010719">
    <property type="protein sequence ID" value="RZC60377.1"/>
    <property type="molecule type" value="Genomic_DNA"/>
</dbReference>
<evidence type="ECO:0000313" key="7">
    <source>
        <dbReference type="Proteomes" id="UP000316621"/>
    </source>
</evidence>
<dbReference type="Pfam" id="PF13923">
    <property type="entry name" value="zf-C3HC4_2"/>
    <property type="match status" value="1"/>
</dbReference>
<reference evidence="6 7" key="1">
    <citation type="journal article" date="2018" name="Science">
        <title>The opium poppy genome and morphinan production.</title>
        <authorList>
            <person name="Guo L."/>
            <person name="Winzer T."/>
            <person name="Yang X."/>
            <person name="Li Y."/>
            <person name="Ning Z."/>
            <person name="He Z."/>
            <person name="Teodor R."/>
            <person name="Lu Y."/>
            <person name="Bowser T.A."/>
            <person name="Graham I.A."/>
            <person name="Ye K."/>
        </authorList>
    </citation>
    <scope>NUCLEOTIDE SEQUENCE [LARGE SCALE GENOMIC DNA]</scope>
    <source>
        <strain evidence="7">cv. HN1</strain>
        <tissue evidence="6">Leaves</tissue>
    </source>
</reference>
<dbReference type="InterPro" id="IPR001841">
    <property type="entry name" value="Znf_RING"/>
</dbReference>
<dbReference type="GO" id="GO:0033768">
    <property type="term" value="C:SUMO-targeted ubiquitin ligase complex"/>
    <property type="evidence" value="ECO:0007669"/>
    <property type="project" value="TreeGrafter"/>
</dbReference>
<dbReference type="STRING" id="3469.A0A4Y7JHZ4"/>
<keyword evidence="2 4" id="KW-0863">Zinc-finger</keyword>
<dbReference type="OMA" id="MTANCAL"/>
<dbReference type="PANTHER" id="PTHR47094">
    <property type="entry name" value="ELFLESS, ISOFORM B"/>
    <property type="match status" value="1"/>
</dbReference>
<keyword evidence="7" id="KW-1185">Reference proteome</keyword>
<evidence type="ECO:0000259" key="5">
    <source>
        <dbReference type="PROSITE" id="PS50089"/>
    </source>
</evidence>
<dbReference type="InterPro" id="IPR017907">
    <property type="entry name" value="Znf_RING_CS"/>
</dbReference>
<dbReference type="AlphaFoldDB" id="A0A4Y7JHZ4"/>
<dbReference type="GO" id="GO:0008270">
    <property type="term" value="F:zinc ion binding"/>
    <property type="evidence" value="ECO:0007669"/>
    <property type="project" value="UniProtKB-KW"/>
</dbReference>
<dbReference type="SUPFAM" id="SSF57850">
    <property type="entry name" value="RING/U-box"/>
    <property type="match status" value="1"/>
</dbReference>
<dbReference type="OrthoDB" id="6105938at2759"/>
<evidence type="ECO:0000256" key="3">
    <source>
        <dbReference type="ARBA" id="ARBA00022833"/>
    </source>
</evidence>
<accession>A0A4Y7JHZ4</accession>
<dbReference type="InterPro" id="IPR049627">
    <property type="entry name" value="SLX8"/>
</dbReference>
<dbReference type="InterPro" id="IPR013083">
    <property type="entry name" value="Znf_RING/FYVE/PHD"/>
</dbReference>
<feature type="domain" description="RING-type" evidence="5">
    <location>
        <begin position="129"/>
        <end position="167"/>
    </location>
</feature>
<dbReference type="Gramene" id="RZC60377">
    <property type="protein sequence ID" value="RZC60377"/>
    <property type="gene ID" value="C5167_022124"/>
</dbReference>
<dbReference type="PROSITE" id="PS50089">
    <property type="entry name" value="ZF_RING_2"/>
    <property type="match status" value="1"/>
</dbReference>
<dbReference type="GO" id="GO:0140082">
    <property type="term" value="F:SUMO-ubiquitin ligase activity"/>
    <property type="evidence" value="ECO:0007669"/>
    <property type="project" value="TreeGrafter"/>
</dbReference>
<organism evidence="6 7">
    <name type="scientific">Papaver somniferum</name>
    <name type="common">Opium poppy</name>
    <dbReference type="NCBI Taxonomy" id="3469"/>
    <lineage>
        <taxon>Eukaryota</taxon>
        <taxon>Viridiplantae</taxon>
        <taxon>Streptophyta</taxon>
        <taxon>Embryophyta</taxon>
        <taxon>Tracheophyta</taxon>
        <taxon>Spermatophyta</taxon>
        <taxon>Magnoliopsida</taxon>
        <taxon>Ranunculales</taxon>
        <taxon>Papaveraceae</taxon>
        <taxon>Papaveroideae</taxon>
        <taxon>Papaver</taxon>
    </lineage>
</organism>